<sequence length="64" mass="7148">MSSLSSTNKRFSVRTGSPVQPKKNSTDSKYDLVTPLLSALLLIEKPQFSLSKPFPFLSLDVLYE</sequence>
<protein>
    <submittedName>
        <fullName evidence="2">Uncharacterized protein</fullName>
    </submittedName>
</protein>
<evidence type="ECO:0000313" key="2">
    <source>
        <dbReference type="EMBL" id="EPS57074.1"/>
    </source>
</evidence>
<accession>S8BRN6</accession>
<dbReference type="EMBL" id="AUSU01010746">
    <property type="protein sequence ID" value="EPS57074.1"/>
    <property type="molecule type" value="Genomic_DNA"/>
</dbReference>
<proteinExistence type="predicted"/>
<dbReference type="AlphaFoldDB" id="S8BRN6"/>
<gene>
    <name evidence="2" type="ORF">M569_17751</name>
</gene>
<reference evidence="2 3" key="1">
    <citation type="journal article" date="2013" name="BMC Genomics">
        <title>The miniature genome of a carnivorous plant Genlisea aurea contains a low number of genes and short non-coding sequences.</title>
        <authorList>
            <person name="Leushkin E.V."/>
            <person name="Sutormin R.A."/>
            <person name="Nabieva E.R."/>
            <person name="Penin A.A."/>
            <person name="Kondrashov A.S."/>
            <person name="Logacheva M.D."/>
        </authorList>
    </citation>
    <scope>NUCLEOTIDE SEQUENCE [LARGE SCALE GENOMIC DNA]</scope>
</reference>
<comment type="caution">
    <text evidence="2">The sequence shown here is derived from an EMBL/GenBank/DDBJ whole genome shotgun (WGS) entry which is preliminary data.</text>
</comment>
<evidence type="ECO:0000256" key="1">
    <source>
        <dbReference type="SAM" id="MobiDB-lite"/>
    </source>
</evidence>
<feature type="region of interest" description="Disordered" evidence="1">
    <location>
        <begin position="1"/>
        <end position="28"/>
    </location>
</feature>
<evidence type="ECO:0000313" key="3">
    <source>
        <dbReference type="Proteomes" id="UP000015453"/>
    </source>
</evidence>
<dbReference type="Proteomes" id="UP000015453">
    <property type="component" value="Unassembled WGS sequence"/>
</dbReference>
<name>S8BRN6_9LAMI</name>
<keyword evidence="3" id="KW-1185">Reference proteome</keyword>
<organism evidence="2 3">
    <name type="scientific">Genlisea aurea</name>
    <dbReference type="NCBI Taxonomy" id="192259"/>
    <lineage>
        <taxon>Eukaryota</taxon>
        <taxon>Viridiplantae</taxon>
        <taxon>Streptophyta</taxon>
        <taxon>Embryophyta</taxon>
        <taxon>Tracheophyta</taxon>
        <taxon>Spermatophyta</taxon>
        <taxon>Magnoliopsida</taxon>
        <taxon>eudicotyledons</taxon>
        <taxon>Gunneridae</taxon>
        <taxon>Pentapetalae</taxon>
        <taxon>asterids</taxon>
        <taxon>lamiids</taxon>
        <taxon>Lamiales</taxon>
        <taxon>Lentibulariaceae</taxon>
        <taxon>Genlisea</taxon>
    </lineage>
</organism>
<feature type="compositionally biased region" description="Polar residues" evidence="1">
    <location>
        <begin position="1"/>
        <end position="18"/>
    </location>
</feature>